<reference evidence="2" key="1">
    <citation type="journal article" date="2023" name="Nat. Plants">
        <title>Single-cell RNA sequencing provides a high-resolution roadmap for understanding the multicellular compartmentation of specialized metabolism.</title>
        <authorList>
            <person name="Sun S."/>
            <person name="Shen X."/>
            <person name="Li Y."/>
            <person name="Li Y."/>
            <person name="Wang S."/>
            <person name="Li R."/>
            <person name="Zhang H."/>
            <person name="Shen G."/>
            <person name="Guo B."/>
            <person name="Wei J."/>
            <person name="Xu J."/>
            <person name="St-Pierre B."/>
            <person name="Chen S."/>
            <person name="Sun C."/>
        </authorList>
    </citation>
    <scope>NUCLEOTIDE SEQUENCE [LARGE SCALE GENOMIC DNA]</scope>
</reference>
<protein>
    <submittedName>
        <fullName evidence="1">Uncharacterized protein</fullName>
    </submittedName>
</protein>
<dbReference type="Proteomes" id="UP001060085">
    <property type="component" value="Linkage Group LG07"/>
</dbReference>
<proteinExistence type="predicted"/>
<dbReference type="EMBL" id="CM044707">
    <property type="protein sequence ID" value="KAI5653046.1"/>
    <property type="molecule type" value="Genomic_DNA"/>
</dbReference>
<comment type="caution">
    <text evidence="1">The sequence shown here is derived from an EMBL/GenBank/DDBJ whole genome shotgun (WGS) entry which is preliminary data.</text>
</comment>
<sequence length="238" mass="27043">MAKDGAIGRQEMAYSKIARARSNCSKDGGYGGNVYGGSHHRDGYFTYRSQMGIGNFSYHAKAFGHILHEHCCENSRYDVHKGYHGSHDYSDQNCSREINHEGLIGFLEFDLAYSTSYSRCISYSCYEVVKFLFCDVMGQRDHSLFVNVPHQVINLDRTHLLVVQDSFHDRLVFIAHDVELWNICDSLGDANHRTIGFLGNNSYGFYGSLFSLIGDNCVKFQGEVVEHLQYMLTSLDLM</sequence>
<gene>
    <name evidence="1" type="ORF">M9H77_30233</name>
</gene>
<keyword evidence="2" id="KW-1185">Reference proteome</keyword>
<accession>A0ACB9ZXK5</accession>
<name>A0ACB9ZXK5_CATRO</name>
<evidence type="ECO:0000313" key="1">
    <source>
        <dbReference type="EMBL" id="KAI5653046.1"/>
    </source>
</evidence>
<evidence type="ECO:0000313" key="2">
    <source>
        <dbReference type="Proteomes" id="UP001060085"/>
    </source>
</evidence>
<organism evidence="1 2">
    <name type="scientific">Catharanthus roseus</name>
    <name type="common">Madagascar periwinkle</name>
    <name type="synonym">Vinca rosea</name>
    <dbReference type="NCBI Taxonomy" id="4058"/>
    <lineage>
        <taxon>Eukaryota</taxon>
        <taxon>Viridiplantae</taxon>
        <taxon>Streptophyta</taxon>
        <taxon>Embryophyta</taxon>
        <taxon>Tracheophyta</taxon>
        <taxon>Spermatophyta</taxon>
        <taxon>Magnoliopsida</taxon>
        <taxon>eudicotyledons</taxon>
        <taxon>Gunneridae</taxon>
        <taxon>Pentapetalae</taxon>
        <taxon>asterids</taxon>
        <taxon>lamiids</taxon>
        <taxon>Gentianales</taxon>
        <taxon>Apocynaceae</taxon>
        <taxon>Rauvolfioideae</taxon>
        <taxon>Vinceae</taxon>
        <taxon>Catharanthinae</taxon>
        <taxon>Catharanthus</taxon>
    </lineage>
</organism>